<reference evidence="1 2" key="1">
    <citation type="submission" date="2019-01" db="EMBL/GenBank/DDBJ databases">
        <title>Spirosoma flava sp. nov., a propanil-degrading bacterium isolated from herbicide-contaminated soil.</title>
        <authorList>
            <person name="Zhang L."/>
            <person name="Jiang J.-D."/>
        </authorList>
    </citation>
    <scope>NUCLEOTIDE SEQUENCE [LARGE SCALE GENOMIC DNA]</scope>
    <source>
        <strain evidence="1 2">TY50</strain>
    </source>
</reference>
<name>A0A4Q2UC00_9BACT</name>
<dbReference type="AlphaFoldDB" id="A0A4Q2UC00"/>
<proteinExistence type="predicted"/>
<sequence>MLTENQISRQQALQQLAAQVGVATVARRAGVCRQSVTKWQKGDLSRNSTARVIEIVLSEMATELSTLTAVITQTPALAEG</sequence>
<dbReference type="Proteomes" id="UP000290407">
    <property type="component" value="Unassembled WGS sequence"/>
</dbReference>
<keyword evidence="2" id="KW-1185">Reference proteome</keyword>
<organism evidence="1 2">
    <name type="scientific">Spirosoma sordidisoli</name>
    <dbReference type="NCBI Taxonomy" id="2502893"/>
    <lineage>
        <taxon>Bacteria</taxon>
        <taxon>Pseudomonadati</taxon>
        <taxon>Bacteroidota</taxon>
        <taxon>Cytophagia</taxon>
        <taxon>Cytophagales</taxon>
        <taxon>Cytophagaceae</taxon>
        <taxon>Spirosoma</taxon>
    </lineage>
</organism>
<accession>A0A4Q2UC00</accession>
<protein>
    <submittedName>
        <fullName evidence="1">Uncharacterized protein</fullName>
    </submittedName>
</protein>
<evidence type="ECO:0000313" key="1">
    <source>
        <dbReference type="EMBL" id="RYC66314.1"/>
    </source>
</evidence>
<dbReference type="RefSeq" id="WP_129606830.1">
    <property type="nucleotide sequence ID" value="NZ_SBLB01000016.1"/>
</dbReference>
<gene>
    <name evidence="1" type="ORF">EQG79_30020</name>
</gene>
<dbReference type="EMBL" id="SBLB01000016">
    <property type="protein sequence ID" value="RYC66314.1"/>
    <property type="molecule type" value="Genomic_DNA"/>
</dbReference>
<comment type="caution">
    <text evidence="1">The sequence shown here is derived from an EMBL/GenBank/DDBJ whole genome shotgun (WGS) entry which is preliminary data.</text>
</comment>
<evidence type="ECO:0000313" key="2">
    <source>
        <dbReference type="Proteomes" id="UP000290407"/>
    </source>
</evidence>